<keyword evidence="7" id="KW-1185">Reference proteome</keyword>
<keyword evidence="4 5" id="KW-0472">Membrane</keyword>
<dbReference type="RefSeq" id="XP_056478077.1">
    <property type="nucleotide sequence ID" value="XM_056615105.1"/>
</dbReference>
<protein>
    <recommendedName>
        <fullName evidence="8">MAPEG family protein</fullName>
    </recommendedName>
</protein>
<dbReference type="Proteomes" id="UP001149074">
    <property type="component" value="Unassembled WGS sequence"/>
</dbReference>
<dbReference type="InterPro" id="IPR001129">
    <property type="entry name" value="Membr-assoc_MAPEG"/>
</dbReference>
<reference evidence="6" key="2">
    <citation type="journal article" date="2023" name="IMA Fungus">
        <title>Comparative genomic study of the Penicillium genus elucidates a diverse pangenome and 15 lateral gene transfer events.</title>
        <authorList>
            <person name="Petersen C."/>
            <person name="Sorensen T."/>
            <person name="Nielsen M.R."/>
            <person name="Sondergaard T.E."/>
            <person name="Sorensen J.L."/>
            <person name="Fitzpatrick D.A."/>
            <person name="Frisvad J.C."/>
            <person name="Nielsen K.L."/>
        </authorList>
    </citation>
    <scope>NUCLEOTIDE SEQUENCE</scope>
    <source>
        <strain evidence="6">IBT 30761</strain>
    </source>
</reference>
<keyword evidence="3 5" id="KW-1133">Transmembrane helix</keyword>
<dbReference type="EMBL" id="JAPQKI010000003">
    <property type="protein sequence ID" value="KAJ5109966.1"/>
    <property type="molecule type" value="Genomic_DNA"/>
</dbReference>
<dbReference type="OrthoDB" id="4456959at2759"/>
<accession>A0A9W9KLE6</accession>
<dbReference type="InterPro" id="IPR023352">
    <property type="entry name" value="MAPEG-like_dom_sf"/>
</dbReference>
<evidence type="ECO:0000256" key="5">
    <source>
        <dbReference type="SAM" id="Phobius"/>
    </source>
</evidence>
<dbReference type="Pfam" id="PF01124">
    <property type="entry name" value="MAPEG"/>
    <property type="match status" value="1"/>
</dbReference>
<comment type="caution">
    <text evidence="6">The sequence shown here is derived from an EMBL/GenBank/DDBJ whole genome shotgun (WGS) entry which is preliminary data.</text>
</comment>
<evidence type="ECO:0000313" key="7">
    <source>
        <dbReference type="Proteomes" id="UP001149074"/>
    </source>
</evidence>
<evidence type="ECO:0000256" key="3">
    <source>
        <dbReference type="ARBA" id="ARBA00022989"/>
    </source>
</evidence>
<reference evidence="6" key="1">
    <citation type="submission" date="2022-11" db="EMBL/GenBank/DDBJ databases">
        <authorList>
            <person name="Petersen C."/>
        </authorList>
    </citation>
    <scope>NUCLEOTIDE SEQUENCE</scope>
    <source>
        <strain evidence="6">IBT 30761</strain>
    </source>
</reference>
<gene>
    <name evidence="6" type="ORF">N7532_002611</name>
</gene>
<sequence length="144" mass="15998">MLNGTASGLLGPVLALNAWTLAMEVWMYAVNIPIYSRLKIENTITKSQLDAQVPASARWKRDNYNHLMEQPTQFYAIALTLAVARGGQNDGLDTLLAWTYTGTRILHSLVHATKNKMMLRFSLFVISSGVLAIMTARATMLILE</sequence>
<evidence type="ECO:0000256" key="2">
    <source>
        <dbReference type="ARBA" id="ARBA00022692"/>
    </source>
</evidence>
<dbReference type="SUPFAM" id="SSF161084">
    <property type="entry name" value="MAPEG domain-like"/>
    <property type="match status" value="1"/>
</dbReference>
<dbReference type="Gene3D" id="1.20.120.550">
    <property type="entry name" value="Membrane associated eicosanoid/glutathione metabolism-like domain"/>
    <property type="match status" value="1"/>
</dbReference>
<dbReference type="AlphaFoldDB" id="A0A9W9KLE6"/>
<organism evidence="6 7">
    <name type="scientific">Penicillium argentinense</name>
    <dbReference type="NCBI Taxonomy" id="1131581"/>
    <lineage>
        <taxon>Eukaryota</taxon>
        <taxon>Fungi</taxon>
        <taxon>Dikarya</taxon>
        <taxon>Ascomycota</taxon>
        <taxon>Pezizomycotina</taxon>
        <taxon>Eurotiomycetes</taxon>
        <taxon>Eurotiomycetidae</taxon>
        <taxon>Eurotiales</taxon>
        <taxon>Aspergillaceae</taxon>
        <taxon>Penicillium</taxon>
    </lineage>
</organism>
<feature type="transmembrane region" description="Helical" evidence="5">
    <location>
        <begin position="6"/>
        <end position="29"/>
    </location>
</feature>
<dbReference type="GO" id="GO:0016020">
    <property type="term" value="C:membrane"/>
    <property type="evidence" value="ECO:0007669"/>
    <property type="project" value="UniProtKB-SubCell"/>
</dbReference>
<evidence type="ECO:0000313" key="6">
    <source>
        <dbReference type="EMBL" id="KAJ5109966.1"/>
    </source>
</evidence>
<name>A0A9W9KLE6_9EURO</name>
<evidence type="ECO:0000256" key="1">
    <source>
        <dbReference type="ARBA" id="ARBA00004370"/>
    </source>
</evidence>
<comment type="subcellular location">
    <subcellularLocation>
        <location evidence="1">Membrane</location>
    </subcellularLocation>
</comment>
<proteinExistence type="predicted"/>
<keyword evidence="2 5" id="KW-0812">Transmembrane</keyword>
<evidence type="ECO:0008006" key="8">
    <source>
        <dbReference type="Google" id="ProtNLM"/>
    </source>
</evidence>
<evidence type="ECO:0000256" key="4">
    <source>
        <dbReference type="ARBA" id="ARBA00023136"/>
    </source>
</evidence>
<feature type="transmembrane region" description="Helical" evidence="5">
    <location>
        <begin position="121"/>
        <end position="143"/>
    </location>
</feature>
<dbReference type="GeneID" id="81354084"/>